<evidence type="ECO:0000313" key="3">
    <source>
        <dbReference type="Proteomes" id="UP000715781"/>
    </source>
</evidence>
<accession>A0A951PW80</accession>
<feature type="transmembrane region" description="Helical" evidence="1">
    <location>
        <begin position="252"/>
        <end position="270"/>
    </location>
</feature>
<dbReference type="Proteomes" id="UP000715781">
    <property type="component" value="Unassembled WGS sequence"/>
</dbReference>
<gene>
    <name evidence="2" type="ORF">KME32_07355</name>
</gene>
<protein>
    <submittedName>
        <fullName evidence="2">Uncharacterized protein</fullName>
    </submittedName>
</protein>
<proteinExistence type="predicted"/>
<feature type="transmembrane region" description="Helical" evidence="1">
    <location>
        <begin position="182"/>
        <end position="200"/>
    </location>
</feature>
<feature type="transmembrane region" description="Helical" evidence="1">
    <location>
        <begin position="45"/>
        <end position="64"/>
    </location>
</feature>
<keyword evidence="1" id="KW-1133">Transmembrane helix</keyword>
<feature type="transmembrane region" description="Helical" evidence="1">
    <location>
        <begin position="376"/>
        <end position="397"/>
    </location>
</feature>
<feature type="transmembrane region" description="Helical" evidence="1">
    <location>
        <begin position="409"/>
        <end position="428"/>
    </location>
</feature>
<reference evidence="2" key="2">
    <citation type="journal article" date="2022" name="Microbiol. Resour. Announc.">
        <title>Metagenome Sequencing to Explore Phylogenomics of Terrestrial Cyanobacteria.</title>
        <authorList>
            <person name="Ward R.D."/>
            <person name="Stajich J.E."/>
            <person name="Johansen J.R."/>
            <person name="Huntemann M."/>
            <person name="Clum A."/>
            <person name="Foster B."/>
            <person name="Foster B."/>
            <person name="Roux S."/>
            <person name="Palaniappan K."/>
            <person name="Varghese N."/>
            <person name="Mukherjee S."/>
            <person name="Reddy T.B.K."/>
            <person name="Daum C."/>
            <person name="Copeland A."/>
            <person name="Chen I.A."/>
            <person name="Ivanova N.N."/>
            <person name="Kyrpides N.C."/>
            <person name="Shapiro N."/>
            <person name="Eloe-Fadrosh E.A."/>
            <person name="Pietrasiak N."/>
        </authorList>
    </citation>
    <scope>NUCLEOTIDE SEQUENCE</scope>
    <source>
        <strain evidence="2">JT2-VF2</strain>
    </source>
</reference>
<feature type="transmembrane region" description="Helical" evidence="1">
    <location>
        <begin position="229"/>
        <end position="245"/>
    </location>
</feature>
<dbReference type="EMBL" id="JAHHHN010000003">
    <property type="protein sequence ID" value="MBW4560966.1"/>
    <property type="molecule type" value="Genomic_DNA"/>
</dbReference>
<comment type="caution">
    <text evidence="2">The sequence shown here is derived from an EMBL/GenBank/DDBJ whole genome shotgun (WGS) entry which is preliminary data.</text>
</comment>
<keyword evidence="1" id="KW-0812">Transmembrane</keyword>
<organism evidence="2 3">
    <name type="scientific">Mojavia pulchra JT2-VF2</name>
    <dbReference type="NCBI Taxonomy" id="287848"/>
    <lineage>
        <taxon>Bacteria</taxon>
        <taxon>Bacillati</taxon>
        <taxon>Cyanobacteriota</taxon>
        <taxon>Cyanophyceae</taxon>
        <taxon>Nostocales</taxon>
        <taxon>Nostocaceae</taxon>
    </lineage>
</organism>
<feature type="transmembrane region" description="Helical" evidence="1">
    <location>
        <begin position="137"/>
        <end position="162"/>
    </location>
</feature>
<keyword evidence="1" id="KW-0472">Membrane</keyword>
<dbReference type="AlphaFoldDB" id="A0A951PW80"/>
<name>A0A951PW80_9NOST</name>
<feature type="transmembrane region" description="Helical" evidence="1">
    <location>
        <begin position="76"/>
        <end position="97"/>
    </location>
</feature>
<sequence length="474" mass="53474">MQSIIHESANFQGNRQGYIKNIFLILLAFASAFYPRIFSAVGAPSLINFIHFIIVPCTLGIVLVSTRTKNRLQIGFTWEIIAGLLFFLGVMLASALLNQAGVINVLLNFILLTEPFMILLAILCLPLSIASWKKLRSFLLISSIINIILAIAQHFLLITGILKYSRYSLADNVQGVFYLSGAGNYVSVSVSLSVAIYYFINAKFSPLWLRIFCIFAAFYQLVVSDSKQILIVFFLAWIILVFTKFNNFRKLLLYLVAIVVVIGGFFWLVLNSNIEALSAFKHWANRTSIYIPPDGEGFQAKIAGIEMIASYFKSPFNWLLGLGPGHTVSRLGGWVFRDYASMVIPLGATTHPVTEQAWTFVNSNWLILESSLFMPLFSWAGIWGDLGFIGLATYVYLGYIVWNRLCWDDFSKFLMLTLFIYGLIITQMEEPGQTMTVAILIGLQWHQRQMSKRSLTHQAYLHNDGNAQIPTHKS</sequence>
<feature type="transmembrane region" description="Helical" evidence="1">
    <location>
        <begin position="21"/>
        <end position="39"/>
    </location>
</feature>
<feature type="transmembrane region" description="Helical" evidence="1">
    <location>
        <begin position="103"/>
        <end position="125"/>
    </location>
</feature>
<reference evidence="2" key="1">
    <citation type="submission" date="2021-05" db="EMBL/GenBank/DDBJ databases">
        <authorList>
            <person name="Pietrasiak N."/>
            <person name="Ward R."/>
            <person name="Stajich J.E."/>
            <person name="Kurbessoian T."/>
        </authorList>
    </citation>
    <scope>NUCLEOTIDE SEQUENCE</scope>
    <source>
        <strain evidence="2">JT2-VF2</strain>
    </source>
</reference>
<evidence type="ECO:0000256" key="1">
    <source>
        <dbReference type="SAM" id="Phobius"/>
    </source>
</evidence>
<evidence type="ECO:0000313" key="2">
    <source>
        <dbReference type="EMBL" id="MBW4560966.1"/>
    </source>
</evidence>
<feature type="transmembrane region" description="Helical" evidence="1">
    <location>
        <begin position="207"/>
        <end position="223"/>
    </location>
</feature>